<dbReference type="AlphaFoldDB" id="A0A803Q0P4"/>
<keyword evidence="4" id="KW-1185">Reference proteome</keyword>
<dbReference type="Pfam" id="PF14392">
    <property type="entry name" value="zf-CCHC_4"/>
    <property type="match status" value="1"/>
</dbReference>
<dbReference type="InterPro" id="IPR036691">
    <property type="entry name" value="Endo/exonu/phosph_ase_sf"/>
</dbReference>
<accession>A0A803Q0P4</accession>
<dbReference type="InterPro" id="IPR043502">
    <property type="entry name" value="DNA/RNA_pol_sf"/>
</dbReference>
<feature type="domain" description="Reverse transcriptase" evidence="1">
    <location>
        <begin position="601"/>
        <end position="719"/>
    </location>
</feature>
<dbReference type="EnsemblPlants" id="evm.model.06.953">
    <property type="protein sequence ID" value="cds.evm.model.06.953"/>
    <property type="gene ID" value="evm.TU.06.953"/>
</dbReference>
<dbReference type="Gramene" id="evm.model.06.953">
    <property type="protein sequence ID" value="cds.evm.model.06.953"/>
    <property type="gene ID" value="evm.TU.06.953"/>
</dbReference>
<dbReference type="SUPFAM" id="SSF56672">
    <property type="entry name" value="DNA/RNA polymerases"/>
    <property type="match status" value="1"/>
</dbReference>
<dbReference type="InterPro" id="IPR025836">
    <property type="entry name" value="Zn_knuckle_CX2CX4HX4C"/>
</dbReference>
<protein>
    <recommendedName>
        <fullName evidence="5">Reverse transcriptase domain-containing protein</fullName>
    </recommendedName>
</protein>
<evidence type="ECO:0008006" key="5">
    <source>
        <dbReference type="Google" id="ProtNLM"/>
    </source>
</evidence>
<dbReference type="InterPro" id="IPR052343">
    <property type="entry name" value="Retrotransposon-Effector_Assoc"/>
</dbReference>
<dbReference type="SUPFAM" id="SSF56219">
    <property type="entry name" value="DNase I-like"/>
    <property type="match status" value="1"/>
</dbReference>
<reference evidence="3" key="2">
    <citation type="submission" date="2021-03" db="UniProtKB">
        <authorList>
            <consortium name="EnsemblPlants"/>
        </authorList>
    </citation>
    <scope>IDENTIFICATION</scope>
</reference>
<dbReference type="Pfam" id="PF00078">
    <property type="entry name" value="RVT_1"/>
    <property type="match status" value="1"/>
</dbReference>
<dbReference type="CDD" id="cd01650">
    <property type="entry name" value="RT_nLTR_like"/>
    <property type="match status" value="1"/>
</dbReference>
<proteinExistence type="predicted"/>
<reference evidence="3" key="1">
    <citation type="submission" date="2018-11" db="EMBL/GenBank/DDBJ databases">
        <authorList>
            <person name="Grassa J C."/>
        </authorList>
    </citation>
    <scope>NUCLEOTIDE SEQUENCE [LARGE SCALE GENOMIC DNA]</scope>
</reference>
<sequence>MALSSRVNSIIDLILAEEEDETLAYGEDQVVDLAIDNRWCLVGRFLTERNIDFDAMPHLIASLWQPGKVFQRLKKGEDPKLIPLSHVDMWIQLHDIQLGFKIAQVCKGLGNYIGNFVEADQKNFMGLWRDYLRIQVTLDVSKPLKRRKKICTLAGEEFWVNFKYEHVPTFYFICRIMGHSEGFRPRLFDIPKDRIVKPYGIWIKATPRRKNTTMGSKWLRSFQDFFDEKVSGDDSTRTTEVLGNNHYVPMLVEGIVGQPSFAHNSGFNGKEAVGGLDTDSQHDELTQDTIVITDTKRKTIEVEVTGIGASRVGQMGLDVNSFVSHELGPSGEVDSDVEEVFTEDITNDLPWCIMGDMNNVLSQEDKRGGNNYPDWLLRRFQQAVSDCELQDIKLIGHPFIWGKGRGTDHWIEQKIKYCGEILLDWGEAYSAKGKFEEILTQREVFWRQRSKQLWLQVGDNNSKFFHASASARRRSNLITKLQDSNGVWTSWDDGLDRVMVDYFMDLFTASGTNSLDVINCIHPNITAPQNVEFLRPVTEEEVKAALFQMHPDKSPDPNGMTSCFFKKCWNVAKNDIVRQVQDFSLTGSLPLSINHTNIVLIPKKKQPTVMGDLRPISMCNVIYKVVSKVLANRLKVVLPIVISDTQSAFLPGRLISYNILVLFEIMHYLKRKTKGKDGFMALKLDMSKAYDRLEWGYRQAILLRMGFDGRWVSWDLLFRVVGLDRGIHYPSTCLSCVEKAYLLLFGIMRRLV</sequence>
<name>A0A803Q0P4_CANSA</name>
<dbReference type="EMBL" id="UZAU01000584">
    <property type="status" value="NOT_ANNOTATED_CDS"/>
    <property type="molecule type" value="Genomic_DNA"/>
</dbReference>
<feature type="domain" description="Zinc knuckle CX2CX4HX4C" evidence="2">
    <location>
        <begin position="138"/>
        <end position="183"/>
    </location>
</feature>
<organism evidence="3 4">
    <name type="scientific">Cannabis sativa</name>
    <name type="common">Hemp</name>
    <name type="synonym">Marijuana</name>
    <dbReference type="NCBI Taxonomy" id="3483"/>
    <lineage>
        <taxon>Eukaryota</taxon>
        <taxon>Viridiplantae</taxon>
        <taxon>Streptophyta</taxon>
        <taxon>Embryophyta</taxon>
        <taxon>Tracheophyta</taxon>
        <taxon>Spermatophyta</taxon>
        <taxon>Magnoliopsida</taxon>
        <taxon>eudicotyledons</taxon>
        <taxon>Gunneridae</taxon>
        <taxon>Pentapetalae</taxon>
        <taxon>rosids</taxon>
        <taxon>fabids</taxon>
        <taxon>Rosales</taxon>
        <taxon>Cannabaceae</taxon>
        <taxon>Cannabis</taxon>
    </lineage>
</organism>
<dbReference type="PANTHER" id="PTHR46890">
    <property type="entry name" value="NON-LTR RETROLELEMENT REVERSE TRANSCRIPTASE-LIKE PROTEIN-RELATED"/>
    <property type="match status" value="1"/>
</dbReference>
<dbReference type="PANTHER" id="PTHR46890:SF48">
    <property type="entry name" value="RNA-DIRECTED DNA POLYMERASE"/>
    <property type="match status" value="1"/>
</dbReference>
<evidence type="ECO:0000259" key="1">
    <source>
        <dbReference type="Pfam" id="PF00078"/>
    </source>
</evidence>
<dbReference type="InterPro" id="IPR000477">
    <property type="entry name" value="RT_dom"/>
</dbReference>
<evidence type="ECO:0000313" key="4">
    <source>
        <dbReference type="Proteomes" id="UP000596661"/>
    </source>
</evidence>
<evidence type="ECO:0000259" key="2">
    <source>
        <dbReference type="Pfam" id="PF14392"/>
    </source>
</evidence>
<dbReference type="Proteomes" id="UP000596661">
    <property type="component" value="Chromosome 6"/>
</dbReference>
<evidence type="ECO:0000313" key="3">
    <source>
        <dbReference type="EnsemblPlants" id="cds.evm.model.06.953"/>
    </source>
</evidence>